<organism evidence="3 4">
    <name type="scientific">Mycena albidolilacea</name>
    <dbReference type="NCBI Taxonomy" id="1033008"/>
    <lineage>
        <taxon>Eukaryota</taxon>
        <taxon>Fungi</taxon>
        <taxon>Dikarya</taxon>
        <taxon>Basidiomycota</taxon>
        <taxon>Agaricomycotina</taxon>
        <taxon>Agaricomycetes</taxon>
        <taxon>Agaricomycetidae</taxon>
        <taxon>Agaricales</taxon>
        <taxon>Marasmiineae</taxon>
        <taxon>Mycenaceae</taxon>
        <taxon>Mycena</taxon>
    </lineage>
</organism>
<comment type="caution">
    <text evidence="3">The sequence shown here is derived from an EMBL/GenBank/DDBJ whole genome shotgun (WGS) entry which is preliminary data.</text>
</comment>
<dbReference type="PANTHER" id="PTHR34409:SF1">
    <property type="entry name" value="MYB-LIKE DOMAIN-CONTAINING PROTEIN"/>
    <property type="match status" value="1"/>
</dbReference>
<protein>
    <submittedName>
        <fullName evidence="3">Uncharacterized protein</fullName>
    </submittedName>
</protein>
<feature type="coiled-coil region" evidence="1">
    <location>
        <begin position="372"/>
        <end position="406"/>
    </location>
</feature>
<dbReference type="Proteomes" id="UP001218218">
    <property type="component" value="Unassembled WGS sequence"/>
</dbReference>
<reference evidence="3" key="1">
    <citation type="submission" date="2023-03" db="EMBL/GenBank/DDBJ databases">
        <title>Massive genome expansion in bonnet fungi (Mycena s.s.) driven by repeated elements and novel gene families across ecological guilds.</title>
        <authorList>
            <consortium name="Lawrence Berkeley National Laboratory"/>
            <person name="Harder C.B."/>
            <person name="Miyauchi S."/>
            <person name="Viragh M."/>
            <person name="Kuo A."/>
            <person name="Thoen E."/>
            <person name="Andreopoulos B."/>
            <person name="Lu D."/>
            <person name="Skrede I."/>
            <person name="Drula E."/>
            <person name="Henrissat B."/>
            <person name="Morin E."/>
            <person name="Kohler A."/>
            <person name="Barry K."/>
            <person name="LaButti K."/>
            <person name="Morin E."/>
            <person name="Salamov A."/>
            <person name="Lipzen A."/>
            <person name="Mereny Z."/>
            <person name="Hegedus B."/>
            <person name="Baldrian P."/>
            <person name="Stursova M."/>
            <person name="Weitz H."/>
            <person name="Taylor A."/>
            <person name="Grigoriev I.V."/>
            <person name="Nagy L.G."/>
            <person name="Martin F."/>
            <person name="Kauserud H."/>
        </authorList>
    </citation>
    <scope>NUCLEOTIDE SEQUENCE</scope>
    <source>
        <strain evidence="3">CBHHK002</strain>
    </source>
</reference>
<evidence type="ECO:0000256" key="2">
    <source>
        <dbReference type="SAM" id="MobiDB-lite"/>
    </source>
</evidence>
<proteinExistence type="predicted"/>
<evidence type="ECO:0000313" key="3">
    <source>
        <dbReference type="EMBL" id="KAJ7301333.1"/>
    </source>
</evidence>
<accession>A0AAD6YXP6</accession>
<dbReference type="AlphaFoldDB" id="A0AAD6YXP6"/>
<feature type="region of interest" description="Disordered" evidence="2">
    <location>
        <begin position="414"/>
        <end position="444"/>
    </location>
</feature>
<sequence length="570" mass="63353">MSDLPRQPLAPLYSGAPEIHYDSQGNAYRLKRDGNFVPYHGSPHIQAGPESAAATQVSHVSQATLDARARDAPSLPMQHAFQFSLRPVQDGPSQQSIPIDPALQTALQTPLPRGPYLDLTHPGTIADAKGLKRADKVAGSRGNGKAKERADNPPKKQQRVHRASSGSDNDEPPPKRVKGGRPAGSTSYGKSELQHLFATIEEQLPMGQKGWKEVERRYNKWAKATGHTVRPPKALQNKFKGVHELFSSPTIGHNSDDFAQYLRLKKPTGDAECPPEVKRAHELEALMNEHVGTRELSDAESQSDNDSSDVEVTAVARRAPSPPMKRKARASGGDLAEKLSTAFDPELQRARDNARANRSFESTQVITLTQQLRDARALSESLRIQNAVLQNRVHDLERANNRAMMRAELMSEFMQRGKPDRGHTRLPSPPRCRRSRKNEPGIDRVDGKIRCEHIYPDGGAMAYWLSDPSTDDYNYEYNENDNPFEPSYESPFRPLRAPHKSRSRSRNSRALSRRRTPTPGPSRLRNQVLTSPERPTPSVNGNAVELVVTPHRGDSVTYIISPAPKESTDE</sequence>
<dbReference type="EMBL" id="JARIHO010000138">
    <property type="protein sequence ID" value="KAJ7301333.1"/>
    <property type="molecule type" value="Genomic_DNA"/>
</dbReference>
<feature type="compositionally biased region" description="Basic and acidic residues" evidence="2">
    <location>
        <begin position="145"/>
        <end position="154"/>
    </location>
</feature>
<feature type="region of interest" description="Disordered" evidence="2">
    <location>
        <begin position="474"/>
        <end position="542"/>
    </location>
</feature>
<dbReference type="PANTHER" id="PTHR34409">
    <property type="entry name" value="SET DOMAIN-CONTAINING PROTEIN"/>
    <property type="match status" value="1"/>
</dbReference>
<keyword evidence="4" id="KW-1185">Reference proteome</keyword>
<feature type="compositionally biased region" description="Basic and acidic residues" evidence="2">
    <location>
        <begin position="129"/>
        <end position="138"/>
    </location>
</feature>
<feature type="region of interest" description="Disordered" evidence="2">
    <location>
        <begin position="294"/>
        <end position="333"/>
    </location>
</feature>
<keyword evidence="1" id="KW-0175">Coiled coil</keyword>
<gene>
    <name evidence="3" type="ORF">DFH08DRAFT_993908</name>
</gene>
<evidence type="ECO:0000256" key="1">
    <source>
        <dbReference type="SAM" id="Coils"/>
    </source>
</evidence>
<evidence type="ECO:0000313" key="4">
    <source>
        <dbReference type="Proteomes" id="UP001218218"/>
    </source>
</evidence>
<feature type="region of interest" description="Disordered" evidence="2">
    <location>
        <begin position="127"/>
        <end position="188"/>
    </location>
</feature>
<name>A0AAD6YXP6_9AGAR</name>
<feature type="compositionally biased region" description="Basic residues" evidence="2">
    <location>
        <begin position="496"/>
        <end position="516"/>
    </location>
</feature>